<keyword evidence="2" id="KW-0238">DNA-binding</keyword>
<dbReference type="SUPFAM" id="SSF46785">
    <property type="entry name" value="Winged helix' DNA-binding domain"/>
    <property type="match status" value="1"/>
</dbReference>
<accession>A0A255Y593</accession>
<dbReference type="Gene3D" id="1.10.10.10">
    <property type="entry name" value="Winged helix-like DNA-binding domain superfamily/Winged helix DNA-binding domain"/>
    <property type="match status" value="1"/>
</dbReference>
<dbReference type="PROSITE" id="PS50042">
    <property type="entry name" value="CNMP_BINDING_3"/>
    <property type="match status" value="1"/>
</dbReference>
<keyword evidence="7" id="KW-1185">Reference proteome</keyword>
<evidence type="ECO:0000259" key="4">
    <source>
        <dbReference type="PROSITE" id="PS50042"/>
    </source>
</evidence>
<protein>
    <recommendedName>
        <fullName evidence="8">Cyclic nucleotide-binding domain-containing protein</fullName>
    </recommendedName>
</protein>
<dbReference type="EMBL" id="NOXT01000128">
    <property type="protein sequence ID" value="OYQ23854.1"/>
    <property type="molecule type" value="Genomic_DNA"/>
</dbReference>
<evidence type="ECO:0000313" key="7">
    <source>
        <dbReference type="Proteomes" id="UP000216991"/>
    </source>
</evidence>
<gene>
    <name evidence="6" type="ORF">CHU93_16815</name>
</gene>
<feature type="domain" description="HTH crp-type" evidence="5">
    <location>
        <begin position="194"/>
        <end position="275"/>
    </location>
</feature>
<dbReference type="GO" id="GO:0003700">
    <property type="term" value="F:DNA-binding transcription factor activity"/>
    <property type="evidence" value="ECO:0007669"/>
    <property type="project" value="TreeGrafter"/>
</dbReference>
<dbReference type="Gene3D" id="2.60.120.10">
    <property type="entry name" value="Jelly Rolls"/>
    <property type="match status" value="1"/>
</dbReference>
<dbReference type="OrthoDB" id="3182344at2"/>
<name>A0A255Y593_9SPHN</name>
<organism evidence="6 7">
    <name type="scientific">Sandarakinorhabdus cyanobacteriorum</name>
    <dbReference type="NCBI Taxonomy" id="1981098"/>
    <lineage>
        <taxon>Bacteria</taxon>
        <taxon>Pseudomonadati</taxon>
        <taxon>Pseudomonadota</taxon>
        <taxon>Alphaproteobacteria</taxon>
        <taxon>Sphingomonadales</taxon>
        <taxon>Sphingosinicellaceae</taxon>
        <taxon>Sandarakinorhabdus</taxon>
    </lineage>
</organism>
<evidence type="ECO:0008006" key="8">
    <source>
        <dbReference type="Google" id="ProtNLM"/>
    </source>
</evidence>
<keyword evidence="3" id="KW-0804">Transcription</keyword>
<dbReference type="GO" id="GO:0003677">
    <property type="term" value="F:DNA binding"/>
    <property type="evidence" value="ECO:0007669"/>
    <property type="project" value="UniProtKB-KW"/>
</dbReference>
<evidence type="ECO:0000313" key="6">
    <source>
        <dbReference type="EMBL" id="OYQ23854.1"/>
    </source>
</evidence>
<dbReference type="CDD" id="cd00038">
    <property type="entry name" value="CAP_ED"/>
    <property type="match status" value="1"/>
</dbReference>
<dbReference type="SUPFAM" id="SSF51206">
    <property type="entry name" value="cAMP-binding domain-like"/>
    <property type="match status" value="1"/>
</dbReference>
<dbReference type="Pfam" id="PF00027">
    <property type="entry name" value="cNMP_binding"/>
    <property type="match status" value="1"/>
</dbReference>
<dbReference type="Proteomes" id="UP000216991">
    <property type="component" value="Unassembled WGS sequence"/>
</dbReference>
<evidence type="ECO:0000256" key="2">
    <source>
        <dbReference type="ARBA" id="ARBA00023125"/>
    </source>
</evidence>
<dbReference type="InterPro" id="IPR036390">
    <property type="entry name" value="WH_DNA-bd_sf"/>
</dbReference>
<dbReference type="GO" id="GO:0005829">
    <property type="term" value="C:cytosol"/>
    <property type="evidence" value="ECO:0007669"/>
    <property type="project" value="TreeGrafter"/>
</dbReference>
<keyword evidence="1" id="KW-0805">Transcription regulation</keyword>
<dbReference type="InterPro" id="IPR012318">
    <property type="entry name" value="HTH_CRP"/>
</dbReference>
<sequence>MPMATRRPNWPFIAQYQLPRCGLAHSLLVRFRTIGHGCPVDWGLRVTDSAAAGYMSGLDSESVLPPDLAAAFAAGATQIHARKGQLLIVQGSDADEVYLIRSGRVRVSVYAANGRETFLRDMGPGRLLGELAAISGQPRSAMVAAIEPTVLASIKAEAFRQFLHDVPGAGFWLAQQLTMRVQQLTEKSLELASLPVAARLVSELLRLTSTDGASAEPAVDPVGADVCTIAAFPTHAELATRIGTHREAVTRELRQLAREGLAVQSGRRLTIPSRLRLRALLEQLSR</sequence>
<dbReference type="PROSITE" id="PS51063">
    <property type="entry name" value="HTH_CRP_2"/>
    <property type="match status" value="1"/>
</dbReference>
<reference evidence="6 7" key="1">
    <citation type="submission" date="2017-07" db="EMBL/GenBank/DDBJ databases">
        <title>Sandarakinorhabdus cyanobacteriorum sp. nov., a novel bacterium isolated from cyanobacterial aggregates in a eutrophic lake.</title>
        <authorList>
            <person name="Cai H."/>
        </authorList>
    </citation>
    <scope>NUCLEOTIDE SEQUENCE [LARGE SCALE GENOMIC DNA]</scope>
    <source>
        <strain evidence="6 7">TH057</strain>
    </source>
</reference>
<evidence type="ECO:0000259" key="5">
    <source>
        <dbReference type="PROSITE" id="PS51063"/>
    </source>
</evidence>
<feature type="domain" description="Cyclic nucleotide-binding" evidence="4">
    <location>
        <begin position="84"/>
        <end position="163"/>
    </location>
</feature>
<dbReference type="InterPro" id="IPR018490">
    <property type="entry name" value="cNMP-bd_dom_sf"/>
</dbReference>
<dbReference type="InterPro" id="IPR036388">
    <property type="entry name" value="WH-like_DNA-bd_sf"/>
</dbReference>
<dbReference type="AlphaFoldDB" id="A0A255Y593"/>
<dbReference type="PANTHER" id="PTHR24567">
    <property type="entry name" value="CRP FAMILY TRANSCRIPTIONAL REGULATORY PROTEIN"/>
    <property type="match status" value="1"/>
</dbReference>
<dbReference type="Pfam" id="PF13545">
    <property type="entry name" value="HTH_Crp_2"/>
    <property type="match status" value="1"/>
</dbReference>
<dbReference type="SMART" id="SM00100">
    <property type="entry name" value="cNMP"/>
    <property type="match status" value="1"/>
</dbReference>
<dbReference type="InterPro" id="IPR014710">
    <property type="entry name" value="RmlC-like_jellyroll"/>
</dbReference>
<comment type="caution">
    <text evidence="6">The sequence shown here is derived from an EMBL/GenBank/DDBJ whole genome shotgun (WGS) entry which is preliminary data.</text>
</comment>
<evidence type="ECO:0000256" key="1">
    <source>
        <dbReference type="ARBA" id="ARBA00023015"/>
    </source>
</evidence>
<evidence type="ECO:0000256" key="3">
    <source>
        <dbReference type="ARBA" id="ARBA00023163"/>
    </source>
</evidence>
<dbReference type="InterPro" id="IPR050397">
    <property type="entry name" value="Env_Response_Regulators"/>
</dbReference>
<dbReference type="InterPro" id="IPR000595">
    <property type="entry name" value="cNMP-bd_dom"/>
</dbReference>
<dbReference type="PANTHER" id="PTHR24567:SF74">
    <property type="entry name" value="HTH-TYPE TRANSCRIPTIONAL REGULATOR ARCR"/>
    <property type="match status" value="1"/>
</dbReference>
<proteinExistence type="predicted"/>